<evidence type="ECO:0000313" key="1">
    <source>
        <dbReference type="EMBL" id="CAE7564878.1"/>
    </source>
</evidence>
<evidence type="ECO:0000313" key="2">
    <source>
        <dbReference type="Proteomes" id="UP000604046"/>
    </source>
</evidence>
<protein>
    <submittedName>
        <fullName evidence="1">Uncharacterized protein</fullName>
    </submittedName>
</protein>
<dbReference type="AlphaFoldDB" id="A0A812U6B5"/>
<dbReference type="Proteomes" id="UP000604046">
    <property type="component" value="Unassembled WGS sequence"/>
</dbReference>
<dbReference type="EMBL" id="CAJNDS010002686">
    <property type="protein sequence ID" value="CAE7564878.1"/>
    <property type="molecule type" value="Genomic_DNA"/>
</dbReference>
<gene>
    <name evidence="1" type="ORF">SNAT2548_LOCUS31979</name>
</gene>
<proteinExistence type="predicted"/>
<accession>A0A812U6B5</accession>
<name>A0A812U6B5_9DINO</name>
<organism evidence="1 2">
    <name type="scientific">Symbiodinium natans</name>
    <dbReference type="NCBI Taxonomy" id="878477"/>
    <lineage>
        <taxon>Eukaryota</taxon>
        <taxon>Sar</taxon>
        <taxon>Alveolata</taxon>
        <taxon>Dinophyceae</taxon>
        <taxon>Suessiales</taxon>
        <taxon>Symbiodiniaceae</taxon>
        <taxon>Symbiodinium</taxon>
    </lineage>
</organism>
<reference evidence="1" key="1">
    <citation type="submission" date="2021-02" db="EMBL/GenBank/DDBJ databases">
        <authorList>
            <person name="Dougan E. K."/>
            <person name="Rhodes N."/>
            <person name="Thang M."/>
            <person name="Chan C."/>
        </authorList>
    </citation>
    <scope>NUCLEOTIDE SEQUENCE</scope>
</reference>
<keyword evidence="2" id="KW-1185">Reference proteome</keyword>
<comment type="caution">
    <text evidence="1">The sequence shown here is derived from an EMBL/GenBank/DDBJ whole genome shotgun (WGS) entry which is preliminary data.</text>
</comment>
<sequence length="94" mass="10371">MGTLDKDDETGEDLKAACQFMEQLHEALGEVTGEAQQHSERFLNFDTDLYSPLAADQGRRTGTADPLIRSEPDFWGSKTLGGVTVSRLPRLAFL</sequence>